<dbReference type="EMBL" id="JARJCW010000069">
    <property type="protein sequence ID" value="KAJ7199245.1"/>
    <property type="molecule type" value="Genomic_DNA"/>
</dbReference>
<dbReference type="InterPro" id="IPR001810">
    <property type="entry name" value="F-box_dom"/>
</dbReference>
<dbReference type="Proteomes" id="UP001219525">
    <property type="component" value="Unassembled WGS sequence"/>
</dbReference>
<dbReference type="PROSITE" id="PS50181">
    <property type="entry name" value="FBOX"/>
    <property type="match status" value="1"/>
</dbReference>
<feature type="domain" description="F-box" evidence="1">
    <location>
        <begin position="22"/>
        <end position="72"/>
    </location>
</feature>
<dbReference type="AlphaFoldDB" id="A0AAD6V0V5"/>
<reference evidence="2" key="1">
    <citation type="submission" date="2023-03" db="EMBL/GenBank/DDBJ databases">
        <title>Massive genome expansion in bonnet fungi (Mycena s.s.) driven by repeated elements and novel gene families across ecological guilds.</title>
        <authorList>
            <consortium name="Lawrence Berkeley National Laboratory"/>
            <person name="Harder C.B."/>
            <person name="Miyauchi S."/>
            <person name="Viragh M."/>
            <person name="Kuo A."/>
            <person name="Thoen E."/>
            <person name="Andreopoulos B."/>
            <person name="Lu D."/>
            <person name="Skrede I."/>
            <person name="Drula E."/>
            <person name="Henrissat B."/>
            <person name="Morin E."/>
            <person name="Kohler A."/>
            <person name="Barry K."/>
            <person name="LaButti K."/>
            <person name="Morin E."/>
            <person name="Salamov A."/>
            <person name="Lipzen A."/>
            <person name="Mereny Z."/>
            <person name="Hegedus B."/>
            <person name="Baldrian P."/>
            <person name="Stursova M."/>
            <person name="Weitz H."/>
            <person name="Taylor A."/>
            <person name="Grigoriev I.V."/>
            <person name="Nagy L.G."/>
            <person name="Martin F."/>
            <person name="Kauserud H."/>
        </authorList>
    </citation>
    <scope>NUCLEOTIDE SEQUENCE</scope>
    <source>
        <strain evidence="2">9144</strain>
    </source>
</reference>
<evidence type="ECO:0000259" key="1">
    <source>
        <dbReference type="PROSITE" id="PS50181"/>
    </source>
</evidence>
<keyword evidence="3" id="KW-1185">Reference proteome</keyword>
<evidence type="ECO:0000313" key="3">
    <source>
        <dbReference type="Proteomes" id="UP001219525"/>
    </source>
</evidence>
<protein>
    <recommendedName>
        <fullName evidence="1">F-box domain-containing protein</fullName>
    </recommendedName>
</protein>
<name>A0AAD6V0V5_9AGAR</name>
<dbReference type="CDD" id="cd09917">
    <property type="entry name" value="F-box_SF"/>
    <property type="match status" value="1"/>
</dbReference>
<dbReference type="InterPro" id="IPR036047">
    <property type="entry name" value="F-box-like_dom_sf"/>
</dbReference>
<proteinExistence type="predicted"/>
<organism evidence="2 3">
    <name type="scientific">Mycena pura</name>
    <dbReference type="NCBI Taxonomy" id="153505"/>
    <lineage>
        <taxon>Eukaryota</taxon>
        <taxon>Fungi</taxon>
        <taxon>Dikarya</taxon>
        <taxon>Basidiomycota</taxon>
        <taxon>Agaricomycotina</taxon>
        <taxon>Agaricomycetes</taxon>
        <taxon>Agaricomycetidae</taxon>
        <taxon>Agaricales</taxon>
        <taxon>Marasmiineae</taxon>
        <taxon>Mycenaceae</taxon>
        <taxon>Mycena</taxon>
    </lineage>
</organism>
<dbReference type="Pfam" id="PF00646">
    <property type="entry name" value="F-box"/>
    <property type="match status" value="1"/>
</dbReference>
<comment type="caution">
    <text evidence="2">The sequence shown here is derived from an EMBL/GenBank/DDBJ whole genome shotgun (WGS) entry which is preliminary data.</text>
</comment>
<gene>
    <name evidence="2" type="ORF">GGX14DRAFT_662509</name>
</gene>
<accession>A0AAD6V0V5</accession>
<evidence type="ECO:0000313" key="2">
    <source>
        <dbReference type="EMBL" id="KAJ7199245.1"/>
    </source>
</evidence>
<dbReference type="SUPFAM" id="SSF81383">
    <property type="entry name" value="F-box domain"/>
    <property type="match status" value="1"/>
</dbReference>
<sequence length="497" mass="57506">MPPRKTAGNSTRSRQSLRLKGKRPLLDLPLDIFLEILKIVHPLDLLYLSRTNKALRKFLLDRSSAKFIWRTSLERAKERPPKCPSYTDEVQWTRLLFEEVCHVCGAPLEHDHSFDPIWWEFGARYCSECCTNLLVVEGLPRKLTKGCAGGTKVRWADIFPRVNGYYLVEDIDSFVAKYSTSVTEAEKTTLIQERRNQTKVLNDHARICRTWMSPIVKARKIELEQRKDARWAAIKAKVREAGWNNRFSEYISRWDSRGNDRAQEWNKIGPQFLKDLEDRVKGMVMKDRFEALSTAFGKQLTTVTQPLAFPPRMVDVALLPEVRAILEGDLKLEITAEDLKAALESKLPDLLAAWSDAFQTQLRERTRAALKLSSDVDPFDYALAYFICEKRCCQGHFTGRWKSCSGVWFGWPWKAPAPKTYEEHALSALRQKPCTPKDMFGLGLGRTVLPRVIKHYQKDPCRNNQPTGWRDAVAHSIQFHEKVSLRHRWEVEMIETE</sequence>